<accession>A0AAW8RWY4</accession>
<name>A0AAW8RWY4_ENTAV</name>
<evidence type="ECO:0000313" key="2">
    <source>
        <dbReference type="Proteomes" id="UP001260773"/>
    </source>
</evidence>
<reference evidence="1" key="1">
    <citation type="submission" date="2023-03" db="EMBL/GenBank/DDBJ databases">
        <authorList>
            <person name="Shen W."/>
            <person name="Cai J."/>
        </authorList>
    </citation>
    <scope>NUCLEOTIDE SEQUENCE</scope>
    <source>
        <strain evidence="1">P33-2</strain>
    </source>
</reference>
<dbReference type="EMBL" id="JARPWH010000038">
    <property type="protein sequence ID" value="MDT2403037.1"/>
    <property type="molecule type" value="Genomic_DNA"/>
</dbReference>
<protein>
    <submittedName>
        <fullName evidence="1">Uncharacterized protein</fullName>
    </submittedName>
</protein>
<dbReference type="AlphaFoldDB" id="A0AAW8RWY4"/>
<organism evidence="1 2">
    <name type="scientific">Enterococcus avium</name>
    <name type="common">Streptococcus avium</name>
    <dbReference type="NCBI Taxonomy" id="33945"/>
    <lineage>
        <taxon>Bacteria</taxon>
        <taxon>Bacillati</taxon>
        <taxon>Bacillota</taxon>
        <taxon>Bacilli</taxon>
        <taxon>Lactobacillales</taxon>
        <taxon>Enterococcaceae</taxon>
        <taxon>Enterococcus</taxon>
    </lineage>
</organism>
<dbReference type="Proteomes" id="UP001260773">
    <property type="component" value="Unassembled WGS sequence"/>
</dbReference>
<proteinExistence type="predicted"/>
<gene>
    <name evidence="1" type="ORF">P7D43_11675</name>
</gene>
<dbReference type="RefSeq" id="WP_227150835.1">
    <property type="nucleotide sequence ID" value="NZ_JAJCJG010000052.1"/>
</dbReference>
<sequence>MFILEKKAEPTQQIWTHIKRHYQGEKVAVVGVEKQLPQTFLRNKQVIFYESLTGRSLVEEGKRFLDKFSKDYSAFVFYVDCPNEVAEQLIEAGRALGVRVTVTVKAKAKAA</sequence>
<comment type="caution">
    <text evidence="1">The sequence shown here is derived from an EMBL/GenBank/DDBJ whole genome shotgun (WGS) entry which is preliminary data.</text>
</comment>
<evidence type="ECO:0000313" key="1">
    <source>
        <dbReference type="EMBL" id="MDT2403037.1"/>
    </source>
</evidence>